<reference evidence="1 2" key="1">
    <citation type="journal article" date="2013" name="Nat. Commun.">
        <title>The evolution and pathogenic mechanisms of the rice sheath blight pathogen.</title>
        <authorList>
            <person name="Zheng A."/>
            <person name="Lin R."/>
            <person name="Xu L."/>
            <person name="Qin P."/>
            <person name="Tang C."/>
            <person name="Ai P."/>
            <person name="Zhang D."/>
            <person name="Liu Y."/>
            <person name="Sun Z."/>
            <person name="Feng H."/>
            <person name="Wang Y."/>
            <person name="Chen Y."/>
            <person name="Liang X."/>
            <person name="Fu R."/>
            <person name="Li Q."/>
            <person name="Zhang J."/>
            <person name="Yu X."/>
            <person name="Xie Z."/>
            <person name="Ding L."/>
            <person name="Guan P."/>
            <person name="Tang J."/>
            <person name="Liang Y."/>
            <person name="Wang S."/>
            <person name="Deng Q."/>
            <person name="Li S."/>
            <person name="Zhu J."/>
            <person name="Wang L."/>
            <person name="Liu H."/>
            <person name="Li P."/>
        </authorList>
    </citation>
    <scope>NUCLEOTIDE SEQUENCE [LARGE SCALE GENOMIC DNA]</scope>
    <source>
        <strain evidence="2">AG-1 IA</strain>
    </source>
</reference>
<dbReference type="HOGENOM" id="CLU_1705438_0_0_1"/>
<name>L8WQR6_THACA</name>
<dbReference type="Proteomes" id="UP000011668">
    <property type="component" value="Unassembled WGS sequence"/>
</dbReference>
<dbReference type="EMBL" id="AFRT01001428">
    <property type="protein sequence ID" value="ELU40481.1"/>
    <property type="molecule type" value="Genomic_DNA"/>
</dbReference>
<evidence type="ECO:0000313" key="1">
    <source>
        <dbReference type="EMBL" id="ELU40481.1"/>
    </source>
</evidence>
<comment type="caution">
    <text evidence="1">The sequence shown here is derived from an EMBL/GenBank/DDBJ whole genome shotgun (WGS) entry which is preliminary data.</text>
</comment>
<dbReference type="AlphaFoldDB" id="L8WQR6"/>
<accession>L8WQR6</accession>
<protein>
    <submittedName>
        <fullName evidence="1">Uncharacterized protein</fullName>
    </submittedName>
</protein>
<proteinExistence type="predicted"/>
<keyword evidence="2" id="KW-1185">Reference proteome</keyword>
<gene>
    <name evidence="1" type="ORF">AG1IA_05494</name>
</gene>
<organism evidence="1 2">
    <name type="scientific">Thanatephorus cucumeris (strain AG1-IA)</name>
    <name type="common">Rice sheath blight fungus</name>
    <name type="synonym">Rhizoctonia solani</name>
    <dbReference type="NCBI Taxonomy" id="983506"/>
    <lineage>
        <taxon>Eukaryota</taxon>
        <taxon>Fungi</taxon>
        <taxon>Dikarya</taxon>
        <taxon>Basidiomycota</taxon>
        <taxon>Agaricomycotina</taxon>
        <taxon>Agaricomycetes</taxon>
        <taxon>Cantharellales</taxon>
        <taxon>Ceratobasidiaceae</taxon>
        <taxon>Rhizoctonia</taxon>
        <taxon>Rhizoctonia solani AG-1</taxon>
    </lineage>
</organism>
<sequence length="154" mass="17691">MNVCAAWNRKIGSSGTKGGPDLSLCLSRAYVQLIVLRCMYYFLQRERRCEFVKVRHEDAPRQVDMQLTITPIQVLIADVLLQEIAVSLARAIEWLRGQVKFSIKGRRIKGVLNSLRNREGTGEFCKSREKETRVARSMPRRYGFTLSELSLRGK</sequence>
<evidence type="ECO:0000313" key="2">
    <source>
        <dbReference type="Proteomes" id="UP000011668"/>
    </source>
</evidence>